<evidence type="ECO:0000256" key="1">
    <source>
        <dbReference type="SAM" id="SignalP"/>
    </source>
</evidence>
<comment type="caution">
    <text evidence="2">The sequence shown here is derived from an EMBL/GenBank/DDBJ whole genome shotgun (WGS) entry which is preliminary data.</text>
</comment>
<dbReference type="EMBL" id="JTDE01000205">
    <property type="protein sequence ID" value="KAF7261979.1"/>
    <property type="molecule type" value="Genomic_DNA"/>
</dbReference>
<evidence type="ECO:0000313" key="3">
    <source>
        <dbReference type="Proteomes" id="UP000822476"/>
    </source>
</evidence>
<gene>
    <name evidence="2" type="ORF">EG68_00705</name>
</gene>
<protein>
    <submittedName>
        <fullName evidence="2">Uncharacterized protein</fullName>
    </submittedName>
</protein>
<dbReference type="Proteomes" id="UP000822476">
    <property type="component" value="Unassembled WGS sequence"/>
</dbReference>
<keyword evidence="1" id="KW-0732">Signal</keyword>
<evidence type="ECO:0000313" key="2">
    <source>
        <dbReference type="EMBL" id="KAF7261979.1"/>
    </source>
</evidence>
<reference evidence="2" key="1">
    <citation type="submission" date="2019-07" db="EMBL/GenBank/DDBJ databases">
        <title>Annotation for the trematode Paragonimus miyazaki's.</title>
        <authorList>
            <person name="Choi Y.-J."/>
        </authorList>
    </citation>
    <scope>NUCLEOTIDE SEQUENCE</scope>
    <source>
        <strain evidence="2">Japan</strain>
    </source>
</reference>
<organism evidence="2 3">
    <name type="scientific">Paragonimus skrjabini miyazakii</name>
    <dbReference type="NCBI Taxonomy" id="59628"/>
    <lineage>
        <taxon>Eukaryota</taxon>
        <taxon>Metazoa</taxon>
        <taxon>Spiralia</taxon>
        <taxon>Lophotrochozoa</taxon>
        <taxon>Platyhelminthes</taxon>
        <taxon>Trematoda</taxon>
        <taxon>Digenea</taxon>
        <taxon>Plagiorchiida</taxon>
        <taxon>Troglotremata</taxon>
        <taxon>Troglotrematidae</taxon>
        <taxon>Paragonimus</taxon>
    </lineage>
</organism>
<dbReference type="AlphaFoldDB" id="A0A8S9Z3E8"/>
<sequence>MILIFFIFFHNIQQPQCDNSCAPIRTRLCSEYTGVALSRFTIRQTYIGIDSYVHPMNHSVATSNDQYLFSFSLVNNLG</sequence>
<proteinExistence type="predicted"/>
<keyword evidence="3" id="KW-1185">Reference proteome</keyword>
<accession>A0A8S9Z3E8</accession>
<name>A0A8S9Z3E8_9TREM</name>
<feature type="signal peptide" evidence="1">
    <location>
        <begin position="1"/>
        <end position="17"/>
    </location>
</feature>
<feature type="chain" id="PRO_5035890603" evidence="1">
    <location>
        <begin position="18"/>
        <end position="78"/>
    </location>
</feature>